<dbReference type="Proteomes" id="UP001143545">
    <property type="component" value="Unassembled WGS sequence"/>
</dbReference>
<comment type="caution">
    <text evidence="1">The sequence shown here is derived from an EMBL/GenBank/DDBJ whole genome shotgun (WGS) entry which is preliminary data.</text>
</comment>
<organism evidence="1 2">
    <name type="scientific">Neptunitalea chrysea</name>
    <dbReference type="NCBI Taxonomy" id="1647581"/>
    <lineage>
        <taxon>Bacteria</taxon>
        <taxon>Pseudomonadati</taxon>
        <taxon>Bacteroidota</taxon>
        <taxon>Flavobacteriia</taxon>
        <taxon>Flavobacteriales</taxon>
        <taxon>Flavobacteriaceae</taxon>
        <taxon>Neptunitalea</taxon>
    </lineage>
</organism>
<evidence type="ECO:0000313" key="2">
    <source>
        <dbReference type="Proteomes" id="UP001143545"/>
    </source>
</evidence>
<reference evidence="1" key="1">
    <citation type="submission" date="2022-07" db="EMBL/GenBank/DDBJ databases">
        <title>Taxonomy of Novel Oxalotrophic and Methylotrophic Bacteria.</title>
        <authorList>
            <person name="Sahin N."/>
            <person name="Tani A."/>
        </authorList>
    </citation>
    <scope>NUCLEOTIDE SEQUENCE</scope>
    <source>
        <strain evidence="1">AM327</strain>
    </source>
</reference>
<dbReference type="AlphaFoldDB" id="A0A9W6EUH8"/>
<accession>A0A9W6EUH8</accession>
<evidence type="ECO:0000313" key="1">
    <source>
        <dbReference type="EMBL" id="GLB53525.1"/>
    </source>
</evidence>
<protein>
    <submittedName>
        <fullName evidence="1">Uncharacterized protein</fullName>
    </submittedName>
</protein>
<proteinExistence type="predicted"/>
<sequence length="193" mass="22535">MLFLFGMFVRKLFKIVNGFYEQNETIHLLFLDSVYNFLNSILFYKNMKNQIYLILSIIFLVTSCASFEPFESRNDMKIAKKKVADKINLSREALDLVTKDGEILKEVTTSIKSDVPSELIARRVDSLLENNYSREELLFMFKMDRSTIALGAEPSEFIRNEDLSKFKKYKSVEDAKKHMDSIMKVPNNKKIND</sequence>
<dbReference type="EMBL" id="BRVP01000018">
    <property type="protein sequence ID" value="GLB53525.1"/>
    <property type="molecule type" value="Genomic_DNA"/>
</dbReference>
<name>A0A9W6EUH8_9FLAO</name>
<gene>
    <name evidence="1" type="ORF">NBRC110019_25660</name>
</gene>
<keyword evidence="2" id="KW-1185">Reference proteome</keyword>